<evidence type="ECO:0000313" key="4">
    <source>
        <dbReference type="Proteomes" id="UP000749559"/>
    </source>
</evidence>
<feature type="non-terminal residue" evidence="3">
    <location>
        <position position="158"/>
    </location>
</feature>
<dbReference type="EMBL" id="CAIIXF020000004">
    <property type="protein sequence ID" value="CAH1782395.1"/>
    <property type="molecule type" value="Genomic_DNA"/>
</dbReference>
<evidence type="ECO:0000256" key="2">
    <source>
        <dbReference type="SAM" id="Phobius"/>
    </source>
</evidence>
<dbReference type="AlphaFoldDB" id="A0A8J1UUC8"/>
<reference evidence="3" key="1">
    <citation type="submission" date="2022-03" db="EMBL/GenBank/DDBJ databases">
        <authorList>
            <person name="Martin C."/>
        </authorList>
    </citation>
    <scope>NUCLEOTIDE SEQUENCE</scope>
</reference>
<comment type="caution">
    <text evidence="3">The sequence shown here is derived from an EMBL/GenBank/DDBJ whole genome shotgun (WGS) entry which is preliminary data.</text>
</comment>
<accession>A0A8J1UUC8</accession>
<feature type="region of interest" description="Disordered" evidence="1">
    <location>
        <begin position="57"/>
        <end position="82"/>
    </location>
</feature>
<keyword evidence="2" id="KW-1133">Transmembrane helix</keyword>
<evidence type="ECO:0000256" key="1">
    <source>
        <dbReference type="SAM" id="MobiDB-lite"/>
    </source>
</evidence>
<dbReference type="Proteomes" id="UP000749559">
    <property type="component" value="Unassembled WGS sequence"/>
</dbReference>
<evidence type="ECO:0000313" key="3">
    <source>
        <dbReference type="EMBL" id="CAH1782395.1"/>
    </source>
</evidence>
<protein>
    <submittedName>
        <fullName evidence="3">Uncharacterized protein</fullName>
    </submittedName>
</protein>
<organism evidence="3 4">
    <name type="scientific">Owenia fusiformis</name>
    <name type="common">Polychaete worm</name>
    <dbReference type="NCBI Taxonomy" id="6347"/>
    <lineage>
        <taxon>Eukaryota</taxon>
        <taxon>Metazoa</taxon>
        <taxon>Spiralia</taxon>
        <taxon>Lophotrochozoa</taxon>
        <taxon>Annelida</taxon>
        <taxon>Polychaeta</taxon>
        <taxon>Sedentaria</taxon>
        <taxon>Canalipalpata</taxon>
        <taxon>Sabellida</taxon>
        <taxon>Oweniida</taxon>
        <taxon>Oweniidae</taxon>
        <taxon>Owenia</taxon>
    </lineage>
</organism>
<keyword evidence="2" id="KW-0472">Membrane</keyword>
<gene>
    <name evidence="3" type="ORF">OFUS_LOCUS8852</name>
</gene>
<feature type="transmembrane region" description="Helical" evidence="2">
    <location>
        <begin position="7"/>
        <end position="32"/>
    </location>
</feature>
<keyword evidence="2" id="KW-0812">Transmembrane</keyword>
<feature type="region of interest" description="Disordered" evidence="1">
    <location>
        <begin position="125"/>
        <end position="158"/>
    </location>
</feature>
<feature type="compositionally biased region" description="Acidic residues" evidence="1">
    <location>
        <begin position="128"/>
        <end position="158"/>
    </location>
</feature>
<proteinExistence type="predicted"/>
<name>A0A8J1UUC8_OWEFU</name>
<sequence length="158" mass="18076">MHKWKMAYVYSILLTCWNLFSTTICLIGISYITSSHKLQSALLPLIIHFSSAQVEDDESDNYHKDPDYIPDGGGDDDDNEDNNKDCVSVDSVYNLIFLFDHFCKDICPCTTLFFSDSFFSSAKVKADESDDDHEDQDYVPEDDQKDPDYVPDDLDDLN</sequence>
<keyword evidence="4" id="KW-1185">Reference proteome</keyword>